<accession>A0A6H9WML1</accession>
<comment type="similarity">
    <text evidence="1">Belongs to the glycosyl hydrolase 13 family.</text>
</comment>
<sequence length="785" mass="85224">MELQPPNRTGTDRPLLAPGDGAAGRPSFAPELGVTQGPHGPRLRVWSASATSMELVLLAADGRIDDTLAMSAGDDDVWEVATAGLHSGRRYAIRADGPDDPACAFDPDALLLDPYARGIEPLPAGRDDSRVGPSPRFTGVVVADEPFDWGGIDHPARSLDEVVVYEAHLAGFTGLAPHLPPELRGTYAGFAHPETIRYLRETGVNAVELLPVHAFASEGHLRRAGLTNYWGYNTVGFFAPHAAYASPAARAAGHEAIAREFKGMVRNLHEAGIEVYLDVVYNHTAEEGQGGETISFRGIDNGAYYRLDDHGTPIDVTGCGNSINASHPIVQQLVLDSLRHWVSEYRIDGFRFDLAATLARNGGVEFEQEHPLLTAIADDERLEVAKLIAEPWDVGMGGWQTGNFPVGWSEWNDRYRDAARSFWVSDIAHARHTGTHPAGVGRIVTAASGSSDLFDDSRGPLGSVNFVTAHDGFTLRDLVSYNVKHNLLNGELGRDGTNDNRSYNFGYEGPSRDPAIEADRRLAMRNLLGTLLTSAGVPMLTMGDEVARSQGGNNNPYNQDTPTIWFDWNVDEAGLAQRQHVARLLELRRTHPVLRPRVFNHGDEVVFAATRKDWYGALGDPMGDEQWNDPATRTVQCLASTLVRVDERQAPEPRPTKRLERERREASHGGQALAETPADAYDDAPTVPDALGLAGRGVGRDAVPHGYALDELLIIVHGTEDTAIVRLPDPGAVAEYSLLWDSAAERIGDIWTGSDVEAPLHARALPGASLRVQGPSIRIYAAVPR</sequence>
<dbReference type="NCBIfam" id="TIGR02100">
    <property type="entry name" value="glgX_debranch"/>
    <property type="match status" value="1"/>
</dbReference>
<dbReference type="EMBL" id="WBJY01000003">
    <property type="protein sequence ID" value="KAB1647908.1"/>
    <property type="molecule type" value="Genomic_DNA"/>
</dbReference>
<evidence type="ECO:0000313" key="7">
    <source>
        <dbReference type="Proteomes" id="UP000431744"/>
    </source>
</evidence>
<dbReference type="Pfam" id="PF02922">
    <property type="entry name" value="CBM_48"/>
    <property type="match status" value="1"/>
</dbReference>
<dbReference type="SMART" id="SM00642">
    <property type="entry name" value="Aamy"/>
    <property type="match status" value="1"/>
</dbReference>
<proteinExistence type="inferred from homology"/>
<dbReference type="InterPro" id="IPR017853">
    <property type="entry name" value="GH"/>
</dbReference>
<dbReference type="AlphaFoldDB" id="A0A6H9WML1"/>
<feature type="region of interest" description="Disordered" evidence="4">
    <location>
        <begin position="645"/>
        <end position="685"/>
    </location>
</feature>
<dbReference type="Gene3D" id="3.20.20.80">
    <property type="entry name" value="Glycosidases"/>
    <property type="match status" value="1"/>
</dbReference>
<evidence type="ECO:0000256" key="1">
    <source>
        <dbReference type="ARBA" id="ARBA00008061"/>
    </source>
</evidence>
<dbReference type="OrthoDB" id="3236218at2"/>
<name>A0A6H9WML1_9MICO</name>
<reference evidence="6 7" key="1">
    <citation type="submission" date="2019-09" db="EMBL/GenBank/DDBJ databases">
        <title>Phylogeny of genus Pseudoclavibacter and closely related genus.</title>
        <authorList>
            <person name="Li Y."/>
        </authorList>
    </citation>
    <scope>NUCLEOTIDE SEQUENCE [LARGE SCALE GENOMIC DNA]</scope>
    <source>
        <strain evidence="6 7">EGI 60007</strain>
    </source>
</reference>
<evidence type="ECO:0000256" key="3">
    <source>
        <dbReference type="ARBA" id="ARBA00023295"/>
    </source>
</evidence>
<dbReference type="SUPFAM" id="SSF81296">
    <property type="entry name" value="E set domains"/>
    <property type="match status" value="1"/>
</dbReference>
<dbReference type="InterPro" id="IPR044505">
    <property type="entry name" value="GlgX_Isoamylase_N_E_set"/>
</dbReference>
<dbReference type="CDD" id="cd02856">
    <property type="entry name" value="E_set_GDE_Isoamylase_N"/>
    <property type="match status" value="1"/>
</dbReference>
<evidence type="ECO:0000256" key="4">
    <source>
        <dbReference type="SAM" id="MobiDB-lite"/>
    </source>
</evidence>
<organism evidence="6 7">
    <name type="scientific">Pseudoclavibacter endophyticus</name>
    <dbReference type="NCBI Taxonomy" id="1778590"/>
    <lineage>
        <taxon>Bacteria</taxon>
        <taxon>Bacillati</taxon>
        <taxon>Actinomycetota</taxon>
        <taxon>Actinomycetes</taxon>
        <taxon>Micrococcales</taxon>
        <taxon>Microbacteriaceae</taxon>
        <taxon>Pseudoclavibacter</taxon>
    </lineage>
</organism>
<keyword evidence="3" id="KW-0326">Glycosidase</keyword>
<dbReference type="InterPro" id="IPR011837">
    <property type="entry name" value="Glycogen_debranch_GlgX"/>
</dbReference>
<dbReference type="InterPro" id="IPR014756">
    <property type="entry name" value="Ig_E-set"/>
</dbReference>
<dbReference type="Gene3D" id="2.60.40.10">
    <property type="entry name" value="Immunoglobulins"/>
    <property type="match status" value="1"/>
</dbReference>
<evidence type="ECO:0000256" key="2">
    <source>
        <dbReference type="ARBA" id="ARBA00022801"/>
    </source>
</evidence>
<feature type="compositionally biased region" description="Basic and acidic residues" evidence="4">
    <location>
        <begin position="645"/>
        <end position="667"/>
    </location>
</feature>
<dbReference type="Proteomes" id="UP000431744">
    <property type="component" value="Unassembled WGS sequence"/>
</dbReference>
<dbReference type="PANTHER" id="PTHR43002">
    <property type="entry name" value="GLYCOGEN DEBRANCHING ENZYME"/>
    <property type="match status" value="1"/>
</dbReference>
<dbReference type="InterPro" id="IPR006047">
    <property type="entry name" value="GH13_cat_dom"/>
</dbReference>
<comment type="caution">
    <text evidence="6">The sequence shown here is derived from an EMBL/GenBank/DDBJ whole genome shotgun (WGS) entry which is preliminary data.</text>
</comment>
<dbReference type="CDD" id="cd11326">
    <property type="entry name" value="AmyAc_Glg_debranch"/>
    <property type="match status" value="1"/>
</dbReference>
<dbReference type="InterPro" id="IPR013783">
    <property type="entry name" value="Ig-like_fold"/>
</dbReference>
<evidence type="ECO:0000313" key="6">
    <source>
        <dbReference type="EMBL" id="KAB1647908.1"/>
    </source>
</evidence>
<dbReference type="SUPFAM" id="SSF51445">
    <property type="entry name" value="(Trans)glycosidases"/>
    <property type="match status" value="1"/>
</dbReference>
<feature type="region of interest" description="Disordered" evidence="4">
    <location>
        <begin position="1"/>
        <end position="36"/>
    </location>
</feature>
<protein>
    <submittedName>
        <fullName evidence="6">Glycogen debranching protein GlgX</fullName>
    </submittedName>
</protein>
<dbReference type="InterPro" id="IPR004193">
    <property type="entry name" value="Glyco_hydro_13_N"/>
</dbReference>
<dbReference type="GO" id="GO:0004135">
    <property type="term" value="F:amylo-alpha-1,6-glucosidase activity"/>
    <property type="evidence" value="ECO:0007669"/>
    <property type="project" value="InterPro"/>
</dbReference>
<dbReference type="GO" id="GO:0005980">
    <property type="term" value="P:glycogen catabolic process"/>
    <property type="evidence" value="ECO:0007669"/>
    <property type="project" value="InterPro"/>
</dbReference>
<keyword evidence="7" id="KW-1185">Reference proteome</keyword>
<dbReference type="RefSeq" id="WP_158029801.1">
    <property type="nucleotide sequence ID" value="NZ_BMHG01000001.1"/>
</dbReference>
<evidence type="ECO:0000259" key="5">
    <source>
        <dbReference type="SMART" id="SM00642"/>
    </source>
</evidence>
<gene>
    <name evidence="6" type="primary">glgX</name>
    <name evidence="6" type="ORF">F8O04_12930</name>
</gene>
<keyword evidence="2" id="KW-0378">Hydrolase</keyword>
<feature type="domain" description="Glycosyl hydrolase family 13 catalytic" evidence="5">
    <location>
        <begin position="184"/>
        <end position="588"/>
    </location>
</feature>